<keyword evidence="3" id="KW-1185">Reference proteome</keyword>
<evidence type="ECO:0000313" key="2">
    <source>
        <dbReference type="EMBL" id="MFM1347319.1"/>
    </source>
</evidence>
<dbReference type="RefSeq" id="WP_408573583.1">
    <property type="nucleotide sequence ID" value="NZ_JBBEST010000004.1"/>
</dbReference>
<reference evidence="2 3" key="1">
    <citation type="journal article" date="2024" name="Infect. Genet. Evol.">
        <title>Characteristics and comparative genome analysis of Yersinia enterocolitica and related species associated with human infections in Switzerland 2019-2023.</title>
        <authorList>
            <person name="Stevens M.J.A."/>
            <person name="Horlbog J.A."/>
            <person name="Diethelm A."/>
            <person name="Stephan R."/>
            <person name="Nuesch-Inderbinen M."/>
        </authorList>
    </citation>
    <scope>NUCLEOTIDE SEQUENCE [LARGE SCALE GENOMIC DNA]</scope>
    <source>
        <strain evidence="2 3">N20-0302</strain>
    </source>
</reference>
<proteinExistence type="predicted"/>
<protein>
    <submittedName>
        <fullName evidence="2">Phage terminase small subunit</fullName>
    </submittedName>
</protein>
<dbReference type="Pfam" id="PF05944">
    <property type="entry name" value="Phage_term_smal"/>
    <property type="match status" value="1"/>
</dbReference>
<evidence type="ECO:0000256" key="1">
    <source>
        <dbReference type="SAM" id="MobiDB-lite"/>
    </source>
</evidence>
<dbReference type="InterPro" id="IPR010270">
    <property type="entry name" value="Phage_P2_GpM"/>
</dbReference>
<gene>
    <name evidence="2" type="primary">gpM</name>
    <name evidence="2" type="ORF">WFP14_12205</name>
</gene>
<sequence length="326" mass="35173">MSRFNGRQSSTGGSAAPLRLGGMMLTPAQRHYDKVMAERRGTTEEVVQGGSAYEQQLYRLRIDQRRLSQFQSHTTRAEMKREMLPAYDGWLDGALTANSGQSDEVVTTCMVWSVDAGLYRDALRLAEYVIGHNLPMADKYQRTAACFVVDQLSEAALLNFKIASTNNPAIEIDILLRLQELTADKDMPDEARAKLLKAIGYTLRQSTNQADQASALIWLQRALAAHTDVGVKKDIEVLERNLKKAALAAAITESAGVGDTGQTTATDVITTASADVVAALPDTPAVTAEVPANTPAKPASKTKSATAAKKPAAKAKTNTVRAKRTP</sequence>
<accession>A0ABW9EZ31</accession>
<feature type="region of interest" description="Disordered" evidence="1">
    <location>
        <begin position="286"/>
        <end position="326"/>
    </location>
</feature>
<name>A0ABW9EZ31_9GAMM</name>
<dbReference type="Proteomes" id="UP001629523">
    <property type="component" value="Unassembled WGS sequence"/>
</dbReference>
<comment type="caution">
    <text evidence="2">The sequence shown here is derived from an EMBL/GenBank/DDBJ whole genome shotgun (WGS) entry which is preliminary data.</text>
</comment>
<evidence type="ECO:0000313" key="3">
    <source>
        <dbReference type="Proteomes" id="UP001629523"/>
    </source>
</evidence>
<organism evidence="2 3">
    <name type="scientific">Yersinia proxima</name>
    <dbReference type="NCBI Taxonomy" id="2890316"/>
    <lineage>
        <taxon>Bacteria</taxon>
        <taxon>Pseudomonadati</taxon>
        <taxon>Pseudomonadota</taxon>
        <taxon>Gammaproteobacteria</taxon>
        <taxon>Enterobacterales</taxon>
        <taxon>Yersiniaceae</taxon>
        <taxon>Yersinia</taxon>
    </lineage>
</organism>
<feature type="compositionally biased region" description="Low complexity" evidence="1">
    <location>
        <begin position="294"/>
        <end position="317"/>
    </location>
</feature>
<dbReference type="EMBL" id="JBBEST010000004">
    <property type="protein sequence ID" value="MFM1347319.1"/>
    <property type="molecule type" value="Genomic_DNA"/>
</dbReference>